<proteinExistence type="predicted"/>
<evidence type="ECO:0000256" key="1">
    <source>
        <dbReference type="SAM" id="Phobius"/>
    </source>
</evidence>
<feature type="transmembrane region" description="Helical" evidence="1">
    <location>
        <begin position="147"/>
        <end position="165"/>
    </location>
</feature>
<organism evidence="2 3">
    <name type="scientific">Phytophthora sojae (strain P6497)</name>
    <name type="common">Soybean stem and root rot agent</name>
    <name type="synonym">Phytophthora megasperma f. sp. glycines</name>
    <dbReference type="NCBI Taxonomy" id="1094619"/>
    <lineage>
        <taxon>Eukaryota</taxon>
        <taxon>Sar</taxon>
        <taxon>Stramenopiles</taxon>
        <taxon>Oomycota</taxon>
        <taxon>Peronosporomycetes</taxon>
        <taxon>Peronosporales</taxon>
        <taxon>Peronosporaceae</taxon>
        <taxon>Phytophthora</taxon>
    </lineage>
</organism>
<dbReference type="Proteomes" id="UP000002640">
    <property type="component" value="Unassembled WGS sequence"/>
</dbReference>
<keyword evidence="1" id="KW-0472">Membrane</keyword>
<reference evidence="2 3" key="1">
    <citation type="journal article" date="2006" name="Science">
        <title>Phytophthora genome sequences uncover evolutionary origins and mechanisms of pathogenesis.</title>
        <authorList>
            <person name="Tyler B.M."/>
            <person name="Tripathy S."/>
            <person name="Zhang X."/>
            <person name="Dehal P."/>
            <person name="Jiang R.H."/>
            <person name="Aerts A."/>
            <person name="Arredondo F.D."/>
            <person name="Baxter L."/>
            <person name="Bensasson D."/>
            <person name="Beynon J.L."/>
            <person name="Chapman J."/>
            <person name="Damasceno C.M."/>
            <person name="Dorrance A.E."/>
            <person name="Dou D."/>
            <person name="Dickerman A.W."/>
            <person name="Dubchak I.L."/>
            <person name="Garbelotto M."/>
            <person name="Gijzen M."/>
            <person name="Gordon S.G."/>
            <person name="Govers F."/>
            <person name="Grunwald N.J."/>
            <person name="Huang W."/>
            <person name="Ivors K.L."/>
            <person name="Jones R.W."/>
            <person name="Kamoun S."/>
            <person name="Krampis K."/>
            <person name="Lamour K.H."/>
            <person name="Lee M.K."/>
            <person name="McDonald W.H."/>
            <person name="Medina M."/>
            <person name="Meijer H.J."/>
            <person name="Nordberg E.K."/>
            <person name="Maclean D.J."/>
            <person name="Ospina-Giraldo M.D."/>
            <person name="Morris P.F."/>
            <person name="Phuntumart V."/>
            <person name="Putnam N.H."/>
            <person name="Rash S."/>
            <person name="Rose J.K."/>
            <person name="Sakihama Y."/>
            <person name="Salamov A.A."/>
            <person name="Savidor A."/>
            <person name="Scheuring C.F."/>
            <person name="Smith B.M."/>
            <person name="Sobral B.W."/>
            <person name="Terry A."/>
            <person name="Torto-Alalibo T.A."/>
            <person name="Win J."/>
            <person name="Xu Z."/>
            <person name="Zhang H."/>
            <person name="Grigoriev I.V."/>
            <person name="Rokhsar D.S."/>
            <person name="Boore J.L."/>
        </authorList>
    </citation>
    <scope>NUCLEOTIDE SEQUENCE [LARGE SCALE GENOMIC DNA]</scope>
    <source>
        <strain evidence="2 3">P6497</strain>
    </source>
</reference>
<dbReference type="EMBL" id="JH159151">
    <property type="protein sequence ID" value="EGZ29926.1"/>
    <property type="molecule type" value="Genomic_DNA"/>
</dbReference>
<dbReference type="KEGG" id="psoj:PHYSODRAFT_294889"/>
<dbReference type="GeneID" id="20641176"/>
<keyword evidence="3" id="KW-1185">Reference proteome</keyword>
<keyword evidence="1" id="KW-0812">Transmembrane</keyword>
<dbReference type="AlphaFoldDB" id="G4YJH1"/>
<protein>
    <submittedName>
        <fullName evidence="2">Uncharacterized protein</fullName>
    </submittedName>
</protein>
<keyword evidence="1" id="KW-1133">Transmembrane helix</keyword>
<sequence length="197" mass="21312">MSATTPSTTTKAGAATDALAAACGPLAAGPGDPSFFSFLPPAVLLPAVCFCSGFLPLPVVCFCFLGVIAVMRSRRLCCSRAGRPCRELWWWHSLRLHRQRRVLRWLLPCHLLRSDSSFVALLLPSPADAPPVALTSRRSRRSWSMSWYRGALGIGATIFVLAVALEDERFGGCGPLKDGGCGALVFIPFNQTQFMDP</sequence>
<evidence type="ECO:0000313" key="3">
    <source>
        <dbReference type="Proteomes" id="UP000002640"/>
    </source>
</evidence>
<feature type="transmembrane region" description="Helical" evidence="1">
    <location>
        <begin position="43"/>
        <end position="70"/>
    </location>
</feature>
<dbReference type="InParanoid" id="G4YJH1"/>
<gene>
    <name evidence="2" type="ORF">PHYSODRAFT_294889</name>
</gene>
<evidence type="ECO:0000313" key="2">
    <source>
        <dbReference type="EMBL" id="EGZ29926.1"/>
    </source>
</evidence>
<dbReference type="RefSeq" id="XP_009517201.1">
    <property type="nucleotide sequence ID" value="XM_009518906.1"/>
</dbReference>
<accession>G4YJH1</accession>
<name>G4YJH1_PHYSP</name>